<keyword evidence="2" id="KW-1185">Reference proteome</keyword>
<dbReference type="EMBL" id="CP046244">
    <property type="protein sequence ID" value="QGP92383.1"/>
    <property type="molecule type" value="Genomic_DNA"/>
</dbReference>
<organism evidence="1 2">
    <name type="scientific">Neomoorella glycerini</name>
    <dbReference type="NCBI Taxonomy" id="55779"/>
    <lineage>
        <taxon>Bacteria</taxon>
        <taxon>Bacillati</taxon>
        <taxon>Bacillota</taxon>
        <taxon>Clostridia</taxon>
        <taxon>Neomoorellales</taxon>
        <taxon>Neomoorellaceae</taxon>
        <taxon>Neomoorella</taxon>
    </lineage>
</organism>
<reference evidence="1 2" key="1">
    <citation type="submission" date="2019-11" db="EMBL/GenBank/DDBJ databases">
        <title>Genome sequence of Moorella glycerini DSM11254.</title>
        <authorList>
            <person name="Poehlein A."/>
            <person name="Boeer T."/>
            <person name="Daniel R."/>
        </authorList>
    </citation>
    <scope>NUCLEOTIDE SEQUENCE [LARGE SCALE GENOMIC DNA]</scope>
    <source>
        <strain evidence="1 2">DSM 11254</strain>
    </source>
</reference>
<name>A0A6I5ZQW9_9FIRM</name>
<dbReference type="Proteomes" id="UP000425916">
    <property type="component" value="Chromosome"/>
</dbReference>
<gene>
    <name evidence="1" type="ORF">MGLY_17580</name>
</gene>
<sequence>MAYIAIKVNMTSNRAEMAYQHVCFYCNRLLENSPLITGFWGSEGVVLAASDPASWARAFITTLSSSYHLEPFSLLYFAFQTRHFMSKS</sequence>
<proteinExistence type="predicted"/>
<evidence type="ECO:0000313" key="1">
    <source>
        <dbReference type="EMBL" id="QGP92383.1"/>
    </source>
</evidence>
<protein>
    <submittedName>
        <fullName evidence="1">Uncharacterized protein</fullName>
    </submittedName>
</protein>
<evidence type="ECO:0000313" key="2">
    <source>
        <dbReference type="Proteomes" id="UP000425916"/>
    </source>
</evidence>
<accession>A0A6I5ZQW9</accession>
<dbReference type="AlphaFoldDB" id="A0A6I5ZQW9"/>